<evidence type="ECO:0000256" key="6">
    <source>
        <dbReference type="ARBA" id="ARBA00023163"/>
    </source>
</evidence>
<protein>
    <submittedName>
        <fullName evidence="11">Peroxisome proliferator-activated receptor gamma coactivator-related protein 1-like</fullName>
    </submittedName>
</protein>
<dbReference type="Ensembl" id="ENSHCOT00000019342.1">
    <property type="protein sequence ID" value="ENSHCOP00000012333.1"/>
    <property type="gene ID" value="ENSHCOG00000015325.1"/>
</dbReference>
<evidence type="ECO:0000256" key="4">
    <source>
        <dbReference type="ARBA" id="ARBA00023015"/>
    </source>
</evidence>
<feature type="compositionally biased region" description="Polar residues" evidence="9">
    <location>
        <begin position="295"/>
        <end position="307"/>
    </location>
</feature>
<dbReference type="Pfam" id="PF00076">
    <property type="entry name" value="RRM_1"/>
    <property type="match status" value="1"/>
</dbReference>
<evidence type="ECO:0000259" key="10">
    <source>
        <dbReference type="PROSITE" id="PS50102"/>
    </source>
</evidence>
<feature type="compositionally biased region" description="Low complexity" evidence="9">
    <location>
        <begin position="693"/>
        <end position="705"/>
    </location>
</feature>
<dbReference type="GO" id="GO:0003712">
    <property type="term" value="F:transcription coregulator activity"/>
    <property type="evidence" value="ECO:0007669"/>
    <property type="project" value="InterPro"/>
</dbReference>
<keyword evidence="2" id="KW-0597">Phosphoprotein</keyword>
<name>A0A3Q2Y5N4_HIPCM</name>
<feature type="domain" description="RRM" evidence="10">
    <location>
        <begin position="774"/>
        <end position="851"/>
    </location>
</feature>
<evidence type="ECO:0000256" key="7">
    <source>
        <dbReference type="ARBA" id="ARBA00023242"/>
    </source>
</evidence>
<dbReference type="GeneTree" id="ENSGT00950000183137"/>
<sequence length="893" mass="99540">MHVEEEGRDHRGTAGPLSPWDKLQQKHTMFSQGEVWKYKKPTADSDEDINVVSDDDDTPLKEREGKEGIAKKESSAPLKSAFLTSKSSKGLFPKAKKKVSFGPVQVASFDQSVEVGFDEKTLPSVAAADTPNDPLLVAPTTASILSDLNNQAEAPPPKGEGKAKSLSLQEYRQMRQKRQPLVEKKGSNTTRWPSVPKPPKELTPILCSHGQRQNLCEMKSSLHLIEKSTISPDPRQRAPCKTTCRHPPGPLDKKPLLAVRHRRSKSPQSESEHTSLDGSKCSDEHRDPPVKGAASKTSPLKNRTPLSTDPPNPVIIHLPVSPMPNPSNSHSSLMSSVEHSVAASQIPQSTVEPHSSNEVECYFPITPQTKSSSECRKPQNLMPHISQSVNSDPVTCDQGQSVRKVLAEGPTGCSLSEKARPSFQHTCRNLSAAAESGIEACDLTSLLEQFEEKQTEEADPAIFSNALPANLHKDTERNSMPMQTSTKEPKPVRTLYSMKAKRAIKYLERQRNLEQVAPEPVSTEVILDTQEVVSVKRRTPASKGIQIIDPRPLPCRKTNATDLAAPPHICSSVSTDHDYCMPVDDLHPRAPPSLLRNTREVEETSSFVKCNQISIMKCDSPVRTDEKYQSASSTCTPTAPSYTQLTPPPSPPSRGREKRRYSRRSPLSDVCSSSSSSSPSRSPKRSHCEHSGSRSWSSSPSRSASPSPPRRRKLSCTCLTSNRSRPQSWSRSRSPSPSSPTFHTRRRNVYRKSWKLKREHKARLQKLKAIDERRVVYVGRIRRSMTHDELRERFSYFGEVECVSLHFRDQGDHYGFVTFYRMDDAFAAIDNGAKLRRPDELPFDICFGGRRQFCNSDYADLDAKVDAEPSPAKSRFQELDFDSLLKQAQRGLR</sequence>
<keyword evidence="7" id="KW-0539">Nucleus</keyword>
<evidence type="ECO:0000256" key="9">
    <source>
        <dbReference type="SAM" id="MobiDB-lite"/>
    </source>
</evidence>
<dbReference type="GO" id="GO:0005634">
    <property type="term" value="C:nucleus"/>
    <property type="evidence" value="ECO:0007669"/>
    <property type="project" value="UniProtKB-SubCell"/>
</dbReference>
<feature type="compositionally biased region" description="Low complexity" evidence="9">
    <location>
        <begin position="721"/>
        <end position="740"/>
    </location>
</feature>
<evidence type="ECO:0000313" key="11">
    <source>
        <dbReference type="Ensembl" id="ENSHCOP00000012333.1"/>
    </source>
</evidence>
<reference evidence="11" key="1">
    <citation type="submission" date="2025-08" db="UniProtKB">
        <authorList>
            <consortium name="Ensembl"/>
        </authorList>
    </citation>
    <scope>IDENTIFICATION</scope>
</reference>
<dbReference type="PANTHER" id="PTHR15528:SF5">
    <property type="entry name" value="PEROXISOME PROLIFERATOR-ACTIVATED RECEPTOR GAMMA COACTIVATOR-RELATED PROTEIN 1"/>
    <property type="match status" value="1"/>
</dbReference>
<feature type="region of interest" description="Disordered" evidence="9">
    <location>
        <begin position="171"/>
        <end position="203"/>
    </location>
</feature>
<feature type="region of interest" description="Disordered" evidence="9">
    <location>
        <begin position="228"/>
        <end position="355"/>
    </location>
</feature>
<dbReference type="SMART" id="SM00360">
    <property type="entry name" value="RRM"/>
    <property type="match status" value="1"/>
</dbReference>
<dbReference type="SUPFAM" id="SSF54928">
    <property type="entry name" value="RNA-binding domain, RBD"/>
    <property type="match status" value="1"/>
</dbReference>
<dbReference type="GO" id="GO:0003723">
    <property type="term" value="F:RNA binding"/>
    <property type="evidence" value="ECO:0007669"/>
    <property type="project" value="UniProtKB-UniRule"/>
</dbReference>
<accession>A0A3Q2Y5N4</accession>
<feature type="region of interest" description="Disordered" evidence="9">
    <location>
        <begin position="147"/>
        <end position="166"/>
    </location>
</feature>
<reference evidence="11" key="2">
    <citation type="submission" date="2025-09" db="UniProtKB">
        <authorList>
            <consortium name="Ensembl"/>
        </authorList>
    </citation>
    <scope>IDENTIFICATION</scope>
</reference>
<dbReference type="PROSITE" id="PS50102">
    <property type="entry name" value="RRM"/>
    <property type="match status" value="1"/>
</dbReference>
<feature type="compositionally biased region" description="Acidic residues" evidence="9">
    <location>
        <begin position="44"/>
        <end position="57"/>
    </location>
</feature>
<dbReference type="OMA" id="IRRSMTH"/>
<keyword evidence="12" id="KW-1185">Reference proteome</keyword>
<feature type="compositionally biased region" description="Low complexity" evidence="9">
    <location>
        <begin position="630"/>
        <end position="643"/>
    </location>
</feature>
<evidence type="ECO:0000256" key="1">
    <source>
        <dbReference type="ARBA" id="ARBA00004123"/>
    </source>
</evidence>
<feature type="compositionally biased region" description="Low complexity" evidence="9">
    <location>
        <begin position="664"/>
        <end position="681"/>
    </location>
</feature>
<dbReference type="STRING" id="109280.ENSHCOP00000012333"/>
<comment type="subcellular location">
    <subcellularLocation>
        <location evidence="1">Nucleus</location>
    </subcellularLocation>
</comment>
<evidence type="ECO:0000313" key="12">
    <source>
        <dbReference type="Proteomes" id="UP000264820"/>
    </source>
</evidence>
<feature type="region of interest" description="Disordered" evidence="9">
    <location>
        <begin position="41"/>
        <end position="74"/>
    </location>
</feature>
<evidence type="ECO:0000256" key="8">
    <source>
        <dbReference type="PROSITE-ProRule" id="PRU00176"/>
    </source>
</evidence>
<evidence type="ECO:0000256" key="5">
    <source>
        <dbReference type="ARBA" id="ARBA00023159"/>
    </source>
</evidence>
<dbReference type="InterPro" id="IPR000504">
    <property type="entry name" value="RRM_dom"/>
</dbReference>
<feature type="compositionally biased region" description="Polar residues" evidence="9">
    <location>
        <begin position="342"/>
        <end position="355"/>
    </location>
</feature>
<dbReference type="InterPro" id="IPR012677">
    <property type="entry name" value="Nucleotide-bd_a/b_plait_sf"/>
</dbReference>
<keyword evidence="5" id="KW-0010">Activator</keyword>
<evidence type="ECO:0000256" key="2">
    <source>
        <dbReference type="ARBA" id="ARBA00022553"/>
    </source>
</evidence>
<proteinExistence type="predicted"/>
<feature type="region of interest" description="Disordered" evidence="9">
    <location>
        <begin position="629"/>
        <end position="746"/>
    </location>
</feature>
<dbReference type="Proteomes" id="UP000264820">
    <property type="component" value="Unplaced"/>
</dbReference>
<dbReference type="Gene3D" id="3.30.70.330">
    <property type="match status" value="1"/>
</dbReference>
<evidence type="ECO:0000256" key="3">
    <source>
        <dbReference type="ARBA" id="ARBA00022884"/>
    </source>
</evidence>
<feature type="compositionally biased region" description="Low complexity" evidence="9">
    <location>
        <begin position="326"/>
        <end position="340"/>
    </location>
</feature>
<dbReference type="GO" id="GO:0045944">
    <property type="term" value="P:positive regulation of transcription by RNA polymerase II"/>
    <property type="evidence" value="ECO:0007669"/>
    <property type="project" value="TreeGrafter"/>
</dbReference>
<dbReference type="PANTHER" id="PTHR15528">
    <property type="entry name" value="PEROXISOME PROLIFERATOR ACTIVATED RECEPTOR GAMMA COACTIVATOR 1 PGC-1 -RELATED"/>
    <property type="match status" value="1"/>
</dbReference>
<dbReference type="AlphaFoldDB" id="A0A3Q2Y5N4"/>
<dbReference type="InterPro" id="IPR034605">
    <property type="entry name" value="PGC-1"/>
</dbReference>
<feature type="compositionally biased region" description="Basic and acidic residues" evidence="9">
    <location>
        <begin position="1"/>
        <end position="12"/>
    </location>
</feature>
<feature type="compositionally biased region" description="Basic and acidic residues" evidence="9">
    <location>
        <begin position="270"/>
        <end position="289"/>
    </location>
</feature>
<keyword evidence="4" id="KW-0805">Transcription regulation</keyword>
<organism evidence="11 12">
    <name type="scientific">Hippocampus comes</name>
    <name type="common">Tiger tail seahorse</name>
    <dbReference type="NCBI Taxonomy" id="109280"/>
    <lineage>
        <taxon>Eukaryota</taxon>
        <taxon>Metazoa</taxon>
        <taxon>Chordata</taxon>
        <taxon>Craniata</taxon>
        <taxon>Vertebrata</taxon>
        <taxon>Euteleostomi</taxon>
        <taxon>Actinopterygii</taxon>
        <taxon>Neopterygii</taxon>
        <taxon>Teleostei</taxon>
        <taxon>Neoteleostei</taxon>
        <taxon>Acanthomorphata</taxon>
        <taxon>Syngnathiaria</taxon>
        <taxon>Syngnathiformes</taxon>
        <taxon>Syngnathoidei</taxon>
        <taxon>Syngnathidae</taxon>
        <taxon>Hippocampus</taxon>
    </lineage>
</organism>
<keyword evidence="6" id="KW-0804">Transcription</keyword>
<feature type="compositionally biased region" description="Basic and acidic residues" evidence="9">
    <location>
        <begin position="58"/>
        <end position="74"/>
    </location>
</feature>
<feature type="region of interest" description="Disordered" evidence="9">
    <location>
        <begin position="1"/>
        <end position="23"/>
    </location>
</feature>
<dbReference type="InterPro" id="IPR035979">
    <property type="entry name" value="RBD_domain_sf"/>
</dbReference>
<keyword evidence="3 8" id="KW-0694">RNA-binding</keyword>